<feature type="compositionally biased region" description="Gly residues" evidence="1">
    <location>
        <begin position="298"/>
        <end position="313"/>
    </location>
</feature>
<evidence type="ECO:0000256" key="1">
    <source>
        <dbReference type="SAM" id="MobiDB-lite"/>
    </source>
</evidence>
<evidence type="ECO:0000313" key="3">
    <source>
        <dbReference type="EMBL" id="QLH75814.1"/>
    </source>
</evidence>
<dbReference type="EMBL" id="CP058910">
    <property type="protein sequence ID" value="QLH75814.1"/>
    <property type="molecule type" value="Genomic_DNA"/>
</dbReference>
<dbReference type="Pfam" id="PF01656">
    <property type="entry name" value="CbiA"/>
    <property type="match status" value="1"/>
</dbReference>
<dbReference type="InterPro" id="IPR027417">
    <property type="entry name" value="P-loop_NTPase"/>
</dbReference>
<evidence type="ECO:0000259" key="2">
    <source>
        <dbReference type="Pfam" id="PF01656"/>
    </source>
</evidence>
<dbReference type="Proteomes" id="UP000509667">
    <property type="component" value="Chromosome"/>
</dbReference>
<keyword evidence="4" id="KW-1185">Reference proteome</keyword>
<dbReference type="PANTHER" id="PTHR43384">
    <property type="entry name" value="SEPTUM SITE-DETERMINING PROTEIN MIND HOMOLOG, CHLOROPLASTIC-RELATED"/>
    <property type="match status" value="1"/>
</dbReference>
<dbReference type="PANTHER" id="PTHR43384:SF10">
    <property type="entry name" value="ATPASE INVOLVED IN CHROMOSOME PARTITIONING, PARA_MIND FAMILY"/>
    <property type="match status" value="1"/>
</dbReference>
<feature type="domain" description="CobQ/CobB/MinD/ParA nucleotide binding" evidence="2">
    <location>
        <begin position="2"/>
        <end position="184"/>
    </location>
</feature>
<dbReference type="SUPFAM" id="SSF52540">
    <property type="entry name" value="P-loop containing nucleoside triphosphate hydrolases"/>
    <property type="match status" value="1"/>
</dbReference>
<accession>A0A7D5TLF1</accession>
<dbReference type="Gene3D" id="3.40.50.300">
    <property type="entry name" value="P-loop containing nucleotide triphosphate hydrolases"/>
    <property type="match status" value="2"/>
</dbReference>
<dbReference type="GO" id="GO:0005524">
    <property type="term" value="F:ATP binding"/>
    <property type="evidence" value="ECO:0007669"/>
    <property type="project" value="TreeGrafter"/>
</dbReference>
<gene>
    <name evidence="3" type="ORF">HZS55_00190</name>
</gene>
<dbReference type="InterPro" id="IPR055549">
    <property type="entry name" value="DUF7125"/>
</dbReference>
<dbReference type="GeneID" id="56076235"/>
<dbReference type="GO" id="GO:0009898">
    <property type="term" value="C:cytoplasmic side of plasma membrane"/>
    <property type="evidence" value="ECO:0007669"/>
    <property type="project" value="TreeGrafter"/>
</dbReference>
<reference evidence="3 4" key="1">
    <citation type="submission" date="2020-07" db="EMBL/GenBank/DDBJ databases">
        <title>Halosimplex pelagicum sp. nov. and Halosimplex rubrum sp. nov., isolated from salted brown alga Laminaria, and emended description of the genus Halosimplex.</title>
        <authorList>
            <person name="Cui H."/>
        </authorList>
    </citation>
    <scope>NUCLEOTIDE SEQUENCE [LARGE SCALE GENOMIC DNA]</scope>
    <source>
        <strain evidence="3 4">R27</strain>
    </source>
</reference>
<name>A0A7D5TLF1_9EURY</name>
<feature type="region of interest" description="Disordered" evidence="1">
    <location>
        <begin position="510"/>
        <end position="566"/>
    </location>
</feature>
<organism evidence="3 4">
    <name type="scientific">Halosimplex rubrum</name>
    <dbReference type="NCBI Taxonomy" id="869889"/>
    <lineage>
        <taxon>Archaea</taxon>
        <taxon>Methanobacteriati</taxon>
        <taxon>Methanobacteriota</taxon>
        <taxon>Stenosarchaea group</taxon>
        <taxon>Halobacteria</taxon>
        <taxon>Halobacteriales</taxon>
        <taxon>Haloarculaceae</taxon>
        <taxon>Halosimplex</taxon>
    </lineage>
</organism>
<feature type="compositionally biased region" description="Gly residues" evidence="1">
    <location>
        <begin position="322"/>
        <end position="332"/>
    </location>
</feature>
<proteinExistence type="predicted"/>
<feature type="region of interest" description="Disordered" evidence="1">
    <location>
        <begin position="211"/>
        <end position="335"/>
    </location>
</feature>
<sequence length="566" mass="57536">MIAIAGAKGGCGKTTTTLGLAAAFARSGVQTLAVDADRQLPDLHVVAGVEREPTVAGLDRQTGWHALAQAAPEADGAHVLPGQKPTENAELDAALEWLDAGATEVLLDCPSGAGPDVVEALAVADGVVVVTTGSDQSLDAAGTTIDIARRLDVPVAGAVFTHCSAVPEAFHARFEVPVLAVVPESASPLTDDEARAEYERAADELAAMTAVAPADAGEPDDAEVAPDRPRGDAATDRHDGTRADDGEGRPDRPAEEPSRSSTDDREAGDDGQRVDERDRATDDTGGDGDTSPPVRDGPAGGNGVATDGTGGAVEGTATAEGAGTGSATGGAPDGCAGLTTRRADLSGLAPGSVAVVEADPASQSEQLLYGLTADRGTLYVSTERGERAVRDALDATAVPVGSPTVRYLTDDAVAETERLVGELPNGSNVVVDATAALERADRDTYREFLNDLKARMLETNSVAVLHCLRRPDTPENRATTEHVADAVFDVESTGAGADPVTVRKFRGAGGREAPAEALVAGESGDASAGDAGRGGRGDRGVGRRQDGDASPVDRRAALDADGSDDD</sequence>
<evidence type="ECO:0000313" key="4">
    <source>
        <dbReference type="Proteomes" id="UP000509667"/>
    </source>
</evidence>
<dbReference type="RefSeq" id="WP_179909762.1">
    <property type="nucleotide sequence ID" value="NZ_CP058910.1"/>
</dbReference>
<dbReference type="KEGG" id="hrr:HZS55_00190"/>
<dbReference type="Pfam" id="PF23442">
    <property type="entry name" value="DUF7125"/>
    <property type="match status" value="1"/>
</dbReference>
<dbReference type="GO" id="GO:0016887">
    <property type="term" value="F:ATP hydrolysis activity"/>
    <property type="evidence" value="ECO:0007669"/>
    <property type="project" value="TreeGrafter"/>
</dbReference>
<protein>
    <submittedName>
        <fullName evidence="3">AAA family ATPase</fullName>
    </submittedName>
</protein>
<feature type="compositionally biased region" description="Basic and acidic residues" evidence="1">
    <location>
        <begin position="533"/>
        <end position="558"/>
    </location>
</feature>
<dbReference type="AlphaFoldDB" id="A0A7D5TLF1"/>
<dbReference type="GO" id="GO:0005829">
    <property type="term" value="C:cytosol"/>
    <property type="evidence" value="ECO:0007669"/>
    <property type="project" value="TreeGrafter"/>
</dbReference>
<dbReference type="OrthoDB" id="238619at2157"/>
<dbReference type="InterPro" id="IPR002586">
    <property type="entry name" value="CobQ/CobB/MinD/ParA_Nub-bd_dom"/>
</dbReference>
<feature type="compositionally biased region" description="Basic and acidic residues" evidence="1">
    <location>
        <begin position="225"/>
        <end position="282"/>
    </location>
</feature>
<feature type="compositionally biased region" description="Low complexity" evidence="1">
    <location>
        <begin position="511"/>
        <end position="530"/>
    </location>
</feature>
<dbReference type="GO" id="GO:0051782">
    <property type="term" value="P:negative regulation of cell division"/>
    <property type="evidence" value="ECO:0007669"/>
    <property type="project" value="TreeGrafter"/>
</dbReference>
<dbReference type="InterPro" id="IPR050625">
    <property type="entry name" value="ParA/MinD_ATPase"/>
</dbReference>